<keyword evidence="2" id="KW-1185">Reference proteome</keyword>
<protein>
    <submittedName>
        <fullName evidence="1">Damage-inducible protein</fullName>
    </submittedName>
</protein>
<dbReference type="EMBL" id="CABPRZ010000017">
    <property type="protein sequence ID" value="VVE34605.1"/>
    <property type="molecule type" value="Genomic_DNA"/>
</dbReference>
<dbReference type="InterPro" id="IPR027417">
    <property type="entry name" value="P-loop_NTPase"/>
</dbReference>
<name>A0A5E4XEN3_9BURK</name>
<gene>
    <name evidence="1" type="ORF">PTE30175_03734</name>
</gene>
<dbReference type="SUPFAM" id="SSF52540">
    <property type="entry name" value="P-loop containing nucleoside triphosphate hydrolases"/>
    <property type="match status" value="1"/>
</dbReference>
<dbReference type="Gene3D" id="3.40.50.300">
    <property type="entry name" value="P-loop containing nucleotide triphosphate hydrolases"/>
    <property type="match status" value="1"/>
</dbReference>
<organism evidence="1 2">
    <name type="scientific">Pandoraea terrae</name>
    <dbReference type="NCBI Taxonomy" id="1537710"/>
    <lineage>
        <taxon>Bacteria</taxon>
        <taxon>Pseudomonadati</taxon>
        <taxon>Pseudomonadota</taxon>
        <taxon>Betaproteobacteria</taxon>
        <taxon>Burkholderiales</taxon>
        <taxon>Burkholderiaceae</taxon>
        <taxon>Pandoraea</taxon>
    </lineage>
</organism>
<dbReference type="OrthoDB" id="9811176at2"/>
<sequence length="274" mass="28439">MTLSLSALPAGLWRASELARYTRPGHRTGFASLDHELPGGGWPQGAVTELLCERAGIGEWRLLAPALRDLTQAGQAVLLVAPPLLPYAPALAAWGIDLRQLTIVTPPVPAPAVRAGRRTARPRGENRDMLWAAEQALKGVCCGAVLAWLPAATPEQVRRLQVAASGGDTLAWLIRPAMAAATASASPLRLGLTVGAGSRLAVRFHKRRGPPRTEPLWLSLPAPHARAVQAAEPAASHNAGAPCAGSSHTGAGHGLLDRLAPAAAGARDRTAANA</sequence>
<evidence type="ECO:0000313" key="2">
    <source>
        <dbReference type="Proteomes" id="UP000414233"/>
    </source>
</evidence>
<evidence type="ECO:0000313" key="1">
    <source>
        <dbReference type="EMBL" id="VVE34605.1"/>
    </source>
</evidence>
<dbReference type="NCBIfam" id="NF033429">
    <property type="entry name" value="ImuA_translesion"/>
    <property type="match status" value="1"/>
</dbReference>
<reference evidence="1 2" key="1">
    <citation type="submission" date="2019-08" db="EMBL/GenBank/DDBJ databases">
        <authorList>
            <person name="Peeters C."/>
        </authorList>
    </citation>
    <scope>NUCLEOTIDE SEQUENCE [LARGE SCALE GENOMIC DNA]</scope>
    <source>
        <strain evidence="1 2">LMG 30175</strain>
    </source>
</reference>
<proteinExistence type="predicted"/>
<accession>A0A5E4XEN3</accession>
<dbReference type="RefSeq" id="WP_150698552.1">
    <property type="nucleotide sequence ID" value="NZ_CABPRZ010000017.1"/>
</dbReference>
<dbReference type="InterPro" id="IPR047610">
    <property type="entry name" value="ImuA_translesion"/>
</dbReference>
<dbReference type="InterPro" id="IPR017166">
    <property type="entry name" value="UCP037290"/>
</dbReference>
<dbReference type="AlphaFoldDB" id="A0A5E4XEN3"/>
<dbReference type="PIRSF" id="PIRSF037290">
    <property type="entry name" value="UCP037290"/>
    <property type="match status" value="1"/>
</dbReference>
<dbReference type="Proteomes" id="UP000414233">
    <property type="component" value="Unassembled WGS sequence"/>
</dbReference>